<dbReference type="EMBL" id="WMBQ01000002">
    <property type="protein sequence ID" value="MTD95676.1"/>
    <property type="molecule type" value="Genomic_DNA"/>
</dbReference>
<organism evidence="1 2">
    <name type="scientific">Hyphomicrobium album</name>
    <dbReference type="NCBI Taxonomy" id="2665159"/>
    <lineage>
        <taxon>Bacteria</taxon>
        <taxon>Pseudomonadati</taxon>
        <taxon>Pseudomonadota</taxon>
        <taxon>Alphaproteobacteria</taxon>
        <taxon>Hyphomicrobiales</taxon>
        <taxon>Hyphomicrobiaceae</taxon>
        <taxon>Hyphomicrobium</taxon>
    </lineage>
</organism>
<comment type="caution">
    <text evidence="1">The sequence shown here is derived from an EMBL/GenBank/DDBJ whole genome shotgun (WGS) entry which is preliminary data.</text>
</comment>
<accession>A0A6I3KQ00</accession>
<evidence type="ECO:0000313" key="1">
    <source>
        <dbReference type="EMBL" id="MTD95676.1"/>
    </source>
</evidence>
<sequence>MPAAAFDLLILANPQVTVHGAYTVLADAVEVGRFTVSGEVGDPIEVRIAVPRDARKLTLARKRMPMIAAMLGAPERTFDLVPVDGVTSPLRHAPPATSLASLRSGVDKLLAEIGWQGTGEDLGLVFDQPQSKSVLEAAELRLGFALDPQLKAALSGPGPLRLQDSRMTTAIELAPTDRQFVTLWGHAENVSAETLAIYRSSTMVWIEAGDGYGAVIYQPEGPQRCSAGPAYWRIHQEHIDSPQLILGRDGGCGGPSDALFPMFARELIERIEDEASETQLLVDRDMPDFSVWLQTDRNGMPRLRPDWSKLR</sequence>
<keyword evidence="2" id="KW-1185">Reference proteome</keyword>
<protein>
    <submittedName>
        <fullName evidence="1">Uncharacterized protein</fullName>
    </submittedName>
</protein>
<dbReference type="RefSeq" id="WP_154740197.1">
    <property type="nucleotide sequence ID" value="NZ_WMBQ01000002.1"/>
</dbReference>
<dbReference type="Proteomes" id="UP000440694">
    <property type="component" value="Unassembled WGS sequence"/>
</dbReference>
<reference evidence="1 2" key="1">
    <citation type="submission" date="2019-11" db="EMBL/GenBank/DDBJ databases">
        <title>Identification of a novel strain.</title>
        <authorList>
            <person name="Xu Q."/>
            <person name="Wang G."/>
        </authorList>
    </citation>
    <scope>NUCLEOTIDE SEQUENCE [LARGE SCALE GENOMIC DNA]</scope>
    <source>
        <strain evidence="2">xq</strain>
    </source>
</reference>
<dbReference type="AlphaFoldDB" id="A0A6I3KQ00"/>
<name>A0A6I3KQ00_9HYPH</name>
<gene>
    <name evidence="1" type="ORF">GIW81_15155</name>
</gene>
<evidence type="ECO:0000313" key="2">
    <source>
        <dbReference type="Proteomes" id="UP000440694"/>
    </source>
</evidence>
<proteinExistence type="predicted"/>